<dbReference type="EMBL" id="FJXR01000034">
    <property type="protein sequence ID" value="CZW21125.1"/>
    <property type="molecule type" value="Genomic_DNA"/>
</dbReference>
<accession>A0A144SPB7</accession>
<dbReference type="AlphaFoldDB" id="A0A144SPB7"/>
<name>A0A144SPB7_ENTCL</name>
<protein>
    <submittedName>
        <fullName evidence="1">Uncharacterized protein</fullName>
    </submittedName>
</protein>
<reference evidence="1 2" key="1">
    <citation type="submission" date="2016-03" db="EMBL/GenBank/DDBJ databases">
        <authorList>
            <consortium name="Pathogen Informatics"/>
        </authorList>
    </citation>
    <scope>NUCLEOTIDE SEQUENCE [LARGE SCALE GENOMIC DNA]</scope>
    <source>
        <strain evidence="2">e1252</strain>
    </source>
</reference>
<proteinExistence type="predicted"/>
<dbReference type="RefSeq" id="WP_154816155.1">
    <property type="nucleotide sequence ID" value="NZ_FJXR01000034.1"/>
</dbReference>
<evidence type="ECO:0000313" key="2">
    <source>
        <dbReference type="Proteomes" id="UP000076008"/>
    </source>
</evidence>
<dbReference type="Proteomes" id="UP000076008">
    <property type="component" value="Unassembled WGS sequence"/>
</dbReference>
<sequence>MEKQLGDFFSAFSGTIIFCDANYCEYLCKHFGLYFMVFSLPLSAGLTDGKLKQQNEALVNSALKKFFHLKQELFINNNILMRLPYRNFNKKMLREFYDSLKAIHSLDITNIASVIKKIKEECYKKVPTVSPGRVFVDDNLNNFVFGHENHSKQGTSPLSGHLLLCQISSKYRFGHRLDEFRHFNVQKKNGKKISGNFYNCHNSLESIKEKSHINMFTSDFMEYQ</sequence>
<evidence type="ECO:0000313" key="1">
    <source>
        <dbReference type="EMBL" id="CZW21125.1"/>
    </source>
</evidence>
<organism evidence="1 2">
    <name type="scientific">Enterobacter cloacae</name>
    <dbReference type="NCBI Taxonomy" id="550"/>
    <lineage>
        <taxon>Bacteria</taxon>
        <taxon>Pseudomonadati</taxon>
        <taxon>Pseudomonadota</taxon>
        <taxon>Gammaproteobacteria</taxon>
        <taxon>Enterobacterales</taxon>
        <taxon>Enterobacteriaceae</taxon>
        <taxon>Enterobacter</taxon>
        <taxon>Enterobacter cloacae complex</taxon>
    </lineage>
</organism>
<gene>
    <name evidence="1" type="ORF">SAMEA2273318_04286</name>
</gene>